<dbReference type="PANTHER" id="PTHR45721">
    <property type="entry name" value="LAMIN DM0-RELATED"/>
    <property type="match status" value="1"/>
</dbReference>
<evidence type="ECO:0000256" key="1">
    <source>
        <dbReference type="ARBA" id="ARBA00022754"/>
    </source>
</evidence>
<dbReference type="SUPFAM" id="SSF64593">
    <property type="entry name" value="Intermediate filament protein, coiled coil region"/>
    <property type="match status" value="1"/>
</dbReference>
<name>A0A8R1IIQ8_CAEJA</name>
<organism evidence="5 6">
    <name type="scientific">Caenorhabditis japonica</name>
    <dbReference type="NCBI Taxonomy" id="281687"/>
    <lineage>
        <taxon>Eukaryota</taxon>
        <taxon>Metazoa</taxon>
        <taxon>Ecdysozoa</taxon>
        <taxon>Nematoda</taxon>
        <taxon>Chromadorea</taxon>
        <taxon>Rhabditida</taxon>
        <taxon>Rhabditina</taxon>
        <taxon>Rhabditomorpha</taxon>
        <taxon>Rhabditoidea</taxon>
        <taxon>Rhabditidae</taxon>
        <taxon>Peloderinae</taxon>
        <taxon>Caenorhabditis</taxon>
    </lineage>
</organism>
<dbReference type="Proteomes" id="UP000005237">
    <property type="component" value="Unassembled WGS sequence"/>
</dbReference>
<keyword evidence="6" id="KW-1185">Reference proteome</keyword>
<evidence type="ECO:0000313" key="5">
    <source>
        <dbReference type="EnsemblMetazoa" id="CJA32990.1"/>
    </source>
</evidence>
<accession>A0A8R1IIQ8</accession>
<evidence type="ECO:0000256" key="2">
    <source>
        <dbReference type="ARBA" id="ARBA00023054"/>
    </source>
</evidence>
<dbReference type="PROSITE" id="PS51842">
    <property type="entry name" value="IF_ROD_2"/>
    <property type="match status" value="1"/>
</dbReference>
<dbReference type="EnsemblMetazoa" id="CJA32990.1">
    <property type="protein sequence ID" value="CJA32990.1"/>
    <property type="gene ID" value="WBGene00208837"/>
</dbReference>
<dbReference type="InterPro" id="IPR039008">
    <property type="entry name" value="IF_rod_dom"/>
</dbReference>
<dbReference type="GO" id="GO:0006998">
    <property type="term" value="P:nuclear envelope organization"/>
    <property type="evidence" value="ECO:0007669"/>
    <property type="project" value="TreeGrafter"/>
</dbReference>
<proteinExistence type="predicted"/>
<dbReference type="PANTHER" id="PTHR45721:SF7">
    <property type="entry name" value="INTERMEDIATE FILAMENT PROTEIN IFB-2"/>
    <property type="match status" value="1"/>
</dbReference>
<evidence type="ECO:0000259" key="4">
    <source>
        <dbReference type="PROSITE" id="PS51842"/>
    </source>
</evidence>
<reference evidence="5" key="2">
    <citation type="submission" date="2022-06" db="UniProtKB">
        <authorList>
            <consortium name="EnsemblMetazoa"/>
        </authorList>
    </citation>
    <scope>IDENTIFICATION</scope>
    <source>
        <strain evidence="5">DF5081</strain>
    </source>
</reference>
<evidence type="ECO:0000313" key="6">
    <source>
        <dbReference type="Proteomes" id="UP000005237"/>
    </source>
</evidence>
<keyword evidence="2 3" id="KW-0175">Coiled coil</keyword>
<reference evidence="6" key="1">
    <citation type="submission" date="2010-08" db="EMBL/GenBank/DDBJ databases">
        <authorList>
            <consortium name="Caenorhabditis japonica Sequencing Consortium"/>
            <person name="Wilson R.K."/>
        </authorList>
    </citation>
    <scope>NUCLEOTIDE SEQUENCE [LARGE SCALE GENOMIC DNA]</scope>
    <source>
        <strain evidence="6">DF5081</strain>
    </source>
</reference>
<dbReference type="GO" id="GO:0005882">
    <property type="term" value="C:intermediate filament"/>
    <property type="evidence" value="ECO:0007669"/>
    <property type="project" value="UniProtKB-KW"/>
</dbReference>
<dbReference type="GO" id="GO:0005200">
    <property type="term" value="F:structural constituent of cytoskeleton"/>
    <property type="evidence" value="ECO:0007669"/>
    <property type="project" value="TreeGrafter"/>
</dbReference>
<dbReference type="GO" id="GO:0005652">
    <property type="term" value="C:nuclear lamina"/>
    <property type="evidence" value="ECO:0007669"/>
    <property type="project" value="TreeGrafter"/>
</dbReference>
<feature type="domain" description="IF rod" evidence="4">
    <location>
        <begin position="27"/>
        <end position="74"/>
    </location>
</feature>
<dbReference type="GO" id="GO:0007097">
    <property type="term" value="P:nuclear migration"/>
    <property type="evidence" value="ECO:0007669"/>
    <property type="project" value="TreeGrafter"/>
</dbReference>
<feature type="coiled-coil region" evidence="3">
    <location>
        <begin position="14"/>
        <end position="65"/>
    </location>
</feature>
<protein>
    <submittedName>
        <fullName evidence="5">IF rod domain-containing protein</fullName>
    </submittedName>
</protein>
<sequence length="74" mass="8419">MNAQNPKIPVNGPTQAAEEFVQAAEREKQQMQQLNSRLEAYLNRVRQLENRNKELVVELDTLRGSLGTDIGQIK</sequence>
<dbReference type="GO" id="GO:0031507">
    <property type="term" value="P:heterochromatin formation"/>
    <property type="evidence" value="ECO:0007669"/>
    <property type="project" value="TreeGrafter"/>
</dbReference>
<dbReference type="GO" id="GO:0090435">
    <property type="term" value="P:protein localization to nuclear envelope"/>
    <property type="evidence" value="ECO:0007669"/>
    <property type="project" value="TreeGrafter"/>
</dbReference>
<dbReference type="AlphaFoldDB" id="A0A8R1IIQ8"/>
<dbReference type="GO" id="GO:0051664">
    <property type="term" value="P:nuclear pore localization"/>
    <property type="evidence" value="ECO:0007669"/>
    <property type="project" value="TreeGrafter"/>
</dbReference>
<keyword evidence="1" id="KW-0403">Intermediate filament</keyword>
<evidence type="ECO:0000256" key="3">
    <source>
        <dbReference type="SAM" id="Coils"/>
    </source>
</evidence>